<dbReference type="Gene3D" id="3.40.50.1440">
    <property type="entry name" value="Tubulin/FtsZ, GTPase domain"/>
    <property type="match status" value="1"/>
</dbReference>
<dbReference type="Proteomes" id="UP000193411">
    <property type="component" value="Unassembled WGS sequence"/>
</dbReference>
<dbReference type="OrthoDB" id="1662883at2759"/>
<dbReference type="InterPro" id="IPR017975">
    <property type="entry name" value="Tubulin_CS"/>
</dbReference>
<dbReference type="PRINTS" id="PR01161">
    <property type="entry name" value="TUBULIN"/>
</dbReference>
<dbReference type="AlphaFoldDB" id="A0A1Y2HCG4"/>
<dbReference type="PRINTS" id="PR01519">
    <property type="entry name" value="EPSLNTUBULIN"/>
</dbReference>
<protein>
    <submittedName>
        <fullName evidence="7">Tubulin/FtsZ, GTPase domain-containing protein</fullName>
    </submittedName>
</protein>
<dbReference type="STRING" id="765915.A0A1Y2HCG4"/>
<evidence type="ECO:0000256" key="3">
    <source>
        <dbReference type="ARBA" id="ARBA00022741"/>
    </source>
</evidence>
<feature type="domain" description="Tubulin/FtsZ GTPase" evidence="6">
    <location>
        <begin position="42"/>
        <end position="220"/>
    </location>
</feature>
<comment type="similarity">
    <text evidence="1 5">Belongs to the tubulin family.</text>
</comment>
<evidence type="ECO:0000259" key="6">
    <source>
        <dbReference type="SMART" id="SM00864"/>
    </source>
</evidence>
<keyword evidence="3 5" id="KW-0547">Nucleotide-binding</keyword>
<accession>A0A1Y2HCG4</accession>
<dbReference type="InterPro" id="IPR036525">
    <property type="entry name" value="Tubulin/FtsZ_GTPase_sf"/>
</dbReference>
<dbReference type="PROSITE" id="PS00227">
    <property type="entry name" value="TUBULIN"/>
    <property type="match status" value="1"/>
</dbReference>
<organism evidence="7 8">
    <name type="scientific">Catenaria anguillulae PL171</name>
    <dbReference type="NCBI Taxonomy" id="765915"/>
    <lineage>
        <taxon>Eukaryota</taxon>
        <taxon>Fungi</taxon>
        <taxon>Fungi incertae sedis</taxon>
        <taxon>Blastocladiomycota</taxon>
        <taxon>Blastocladiomycetes</taxon>
        <taxon>Blastocladiales</taxon>
        <taxon>Catenariaceae</taxon>
        <taxon>Catenaria</taxon>
    </lineage>
</organism>
<evidence type="ECO:0000313" key="7">
    <source>
        <dbReference type="EMBL" id="ORZ32287.1"/>
    </source>
</evidence>
<dbReference type="GO" id="GO:0005874">
    <property type="term" value="C:microtubule"/>
    <property type="evidence" value="ECO:0007669"/>
    <property type="project" value="UniProtKB-KW"/>
</dbReference>
<sequence length="220" mass="23343">MPQSLVIQVGQAGNQIGSRFWTQCLEEHAAQHNPTAIYDAPLATFFSNHGPDSSATSSGSPIHSLRARGIMVDMEVGVIQNVPPLLHELFSDPSQRITATDGSGNNWAVGHHHYGPLFHDHLANSIRKQAEMCDSLQSVFLVHSLGGGTGSGLGTYLAGVLRDEIAPEAYQFATVVAPSRTSDDVVTSPYNAVLALKQLGEYADAVLPVDNEALVQACGG</sequence>
<dbReference type="InterPro" id="IPR000217">
    <property type="entry name" value="Tubulin"/>
</dbReference>
<dbReference type="InterPro" id="IPR004057">
    <property type="entry name" value="Epsilon_tubulin"/>
</dbReference>
<reference evidence="7 8" key="1">
    <citation type="submission" date="2016-07" db="EMBL/GenBank/DDBJ databases">
        <title>Pervasive Adenine N6-methylation of Active Genes in Fungi.</title>
        <authorList>
            <consortium name="DOE Joint Genome Institute"/>
            <person name="Mondo S.J."/>
            <person name="Dannebaum R.O."/>
            <person name="Kuo R.C."/>
            <person name="Labutti K."/>
            <person name="Haridas S."/>
            <person name="Kuo A."/>
            <person name="Salamov A."/>
            <person name="Ahrendt S.R."/>
            <person name="Lipzen A."/>
            <person name="Sullivan W."/>
            <person name="Andreopoulos W.B."/>
            <person name="Clum A."/>
            <person name="Lindquist E."/>
            <person name="Daum C."/>
            <person name="Ramamoorthy G.K."/>
            <person name="Gryganskyi A."/>
            <person name="Culley D."/>
            <person name="Magnuson J.K."/>
            <person name="James T.Y."/>
            <person name="O'Malley M.A."/>
            <person name="Stajich J.E."/>
            <person name="Spatafora J.W."/>
            <person name="Visel A."/>
            <person name="Grigoriev I.V."/>
        </authorList>
    </citation>
    <scope>NUCLEOTIDE SEQUENCE [LARGE SCALE GENOMIC DNA]</scope>
    <source>
        <strain evidence="7 8">PL171</strain>
    </source>
</reference>
<dbReference type="SMART" id="SM00864">
    <property type="entry name" value="Tubulin"/>
    <property type="match status" value="1"/>
</dbReference>
<keyword evidence="8" id="KW-1185">Reference proteome</keyword>
<dbReference type="Pfam" id="PF00091">
    <property type="entry name" value="Tubulin"/>
    <property type="match status" value="1"/>
</dbReference>
<dbReference type="SUPFAM" id="SSF52490">
    <property type="entry name" value="Tubulin nucleotide-binding domain-like"/>
    <property type="match status" value="1"/>
</dbReference>
<dbReference type="EMBL" id="MCFL01000048">
    <property type="protein sequence ID" value="ORZ32287.1"/>
    <property type="molecule type" value="Genomic_DNA"/>
</dbReference>
<evidence type="ECO:0000256" key="5">
    <source>
        <dbReference type="RuleBase" id="RU000352"/>
    </source>
</evidence>
<dbReference type="PANTHER" id="PTHR11588">
    <property type="entry name" value="TUBULIN"/>
    <property type="match status" value="1"/>
</dbReference>
<keyword evidence="2 5" id="KW-0493">Microtubule</keyword>
<name>A0A1Y2HCG4_9FUNG</name>
<evidence type="ECO:0000313" key="8">
    <source>
        <dbReference type="Proteomes" id="UP000193411"/>
    </source>
</evidence>
<keyword evidence="4 5" id="KW-0342">GTP-binding</keyword>
<dbReference type="GO" id="GO:0005525">
    <property type="term" value="F:GTP binding"/>
    <property type="evidence" value="ECO:0007669"/>
    <property type="project" value="UniProtKB-UniRule"/>
</dbReference>
<evidence type="ECO:0000256" key="1">
    <source>
        <dbReference type="ARBA" id="ARBA00009636"/>
    </source>
</evidence>
<dbReference type="InterPro" id="IPR003008">
    <property type="entry name" value="Tubulin_FtsZ_GTPase"/>
</dbReference>
<evidence type="ECO:0000256" key="4">
    <source>
        <dbReference type="ARBA" id="ARBA00023134"/>
    </source>
</evidence>
<gene>
    <name evidence="7" type="ORF">BCR44DRAFT_1487245</name>
</gene>
<proteinExistence type="inferred from homology"/>
<comment type="caution">
    <text evidence="7">The sequence shown here is derived from an EMBL/GenBank/DDBJ whole genome shotgun (WGS) entry which is preliminary data.</text>
</comment>
<evidence type="ECO:0000256" key="2">
    <source>
        <dbReference type="ARBA" id="ARBA00022701"/>
    </source>
</evidence>
<dbReference type="GO" id="GO:0007017">
    <property type="term" value="P:microtubule-based process"/>
    <property type="evidence" value="ECO:0007669"/>
    <property type="project" value="InterPro"/>
</dbReference>